<sequence length="1272" mass="143869">MLSLLAIREHDPPEVFAEAKPASLIISTTATISSLAKECLKRYDGFYDTLRQMTPDAAVANGFVGDNVLIRVQDARPRFKAWATNIAALHEGHMKSSLEFRLREATEIRSRVVKILGSLKESLVEAESIVTGVRGNTTWKVGAMSDSSFISEEGSEYSSDESDSGSMNEKLETSELDELLSAIETANTSLMEISIVIRNTPTRDDYVKAAARFSLDSHWDISHVDAKFGAARRSGDWLIQRLGRSITRRRQYLTYRKEHHEKLAKDWETPVKPVIVLKEDEDDDEQAPQTLALTKATTYVEALPTALNDGSEVGSFETETSYQQTMAGEIEEHLLTVPPPSEAYEGVPFEFGHPFQCPYCWTEQTVKGRNAWKKHVFRDLRPYVCTFKECNLRMFRSRNEWFAHELQAHRREWTCATCSKLCSSKSNFKSHILSHNSNLAGSELDAVILQSEEPMDRFPASACSFCNEWEVQITDSRQIEKRTFLNDGKDVTPYGTKTQLRRHLGRHMEQLALFALPRENVDNVEDESVKDIRGEVDNDDSDASTGTTVSEYLPEEANAIDTLQNETLEIQNELSGFTSRVSMSGEASDIVCFRSSLVGPWGKDSRLVPITFNVFFRGGNLNLSAAKFEVSSENDHEPLSMEVKSTLQREVQTQVDVTTGTRKSCLRGILKYLSGRPKSGFNIKVLEKGDRILDHGGAGLEHTEPILVSQVKRLKLNKEDLSKNLIRAADSSDDDTSVRNVAVSLDEQLRLDAALREAAGDMARVETWDQWWLKDAAHLRLQGENEGTSPEAMESVTVIGSQVATSGSREIATNPEELKYLIDGHTAQEWEAIKDPFLKLYLGTGRTPLEVRTILEETHQFRTTDEILRKIFNVWMTERRLGMNDGKLSLQSRQALHTLQSTSDDEIPKGDVKIQASIVEETNSDHRSNGFAKQSAETQATTATSGIEDEAEWEIELNKLKKSWFANFDKQILDARESTAPEMRRLFQLPLTENVDRTIRRAWDEKASKFRQGFHGKYSLLHNSALEASKNTSLSDSDKGSWRMKLHVGGEQIQADLIGSLPALRRDVEKPWQLAETAENSPVRIAWRTELEELRASWFGKFERIAKEASTHDLAGLVLQTGVSSFETGILVSWRDSSRELVAKACQTYRDVYDAAIKADGGILNYSDRDFWRQRLSKSGTRERIHLKMALEALKVRTVEIARQKEIVEDTEQEKEQVTNYQPETNQISRYVRSGLLKGYRTSFNHDERNLLKRFTMRHSRGYESTIQHIGT</sequence>
<evidence type="ECO:0000313" key="4">
    <source>
        <dbReference type="Proteomes" id="UP000177625"/>
    </source>
</evidence>
<feature type="region of interest" description="Disordered" evidence="1">
    <location>
        <begin position="151"/>
        <end position="170"/>
    </location>
</feature>
<feature type="compositionally biased region" description="Low complexity" evidence="1">
    <location>
        <begin position="932"/>
        <end position="945"/>
    </location>
</feature>
<dbReference type="AlphaFoldDB" id="A0A1E1M5M3"/>
<evidence type="ECO:0000256" key="1">
    <source>
        <dbReference type="SAM" id="MobiDB-lite"/>
    </source>
</evidence>
<gene>
    <name evidence="3" type="ORF">RSE6_04566</name>
</gene>
<organism evidence="3 4">
    <name type="scientific">Rhynchosporium secalis</name>
    <name type="common">Barley scald fungus</name>
    <dbReference type="NCBI Taxonomy" id="38038"/>
    <lineage>
        <taxon>Eukaryota</taxon>
        <taxon>Fungi</taxon>
        <taxon>Dikarya</taxon>
        <taxon>Ascomycota</taxon>
        <taxon>Pezizomycotina</taxon>
        <taxon>Leotiomycetes</taxon>
        <taxon>Helotiales</taxon>
        <taxon>Ploettnerulaceae</taxon>
        <taxon>Rhynchosporium</taxon>
    </lineage>
</organism>
<proteinExistence type="predicted"/>
<name>A0A1E1M5M3_RHYSE</name>
<dbReference type="Pfam" id="PF14420">
    <property type="entry name" value="Clr5"/>
    <property type="match status" value="1"/>
</dbReference>
<keyword evidence="4" id="KW-1185">Reference proteome</keyword>
<feature type="compositionally biased region" description="Acidic residues" evidence="1">
    <location>
        <begin position="153"/>
        <end position="163"/>
    </location>
</feature>
<dbReference type="InterPro" id="IPR025676">
    <property type="entry name" value="Clr5_dom"/>
</dbReference>
<feature type="region of interest" description="Disordered" evidence="1">
    <location>
        <begin position="923"/>
        <end position="945"/>
    </location>
</feature>
<dbReference type="Pfam" id="PF26082">
    <property type="entry name" value="zf-C2H2_AcuF"/>
    <property type="match status" value="1"/>
</dbReference>
<evidence type="ECO:0000259" key="2">
    <source>
        <dbReference type="PROSITE" id="PS00028"/>
    </source>
</evidence>
<dbReference type="EMBL" id="FJVC01000169">
    <property type="protein sequence ID" value="CZT44404.1"/>
    <property type="molecule type" value="Genomic_DNA"/>
</dbReference>
<reference evidence="4" key="1">
    <citation type="submission" date="2016-03" db="EMBL/GenBank/DDBJ databases">
        <authorList>
            <person name="Guldener U."/>
        </authorList>
    </citation>
    <scope>NUCLEOTIDE SEQUENCE [LARGE SCALE GENOMIC DNA]</scope>
</reference>
<protein>
    <recommendedName>
        <fullName evidence="2">C2H2-type domain-containing protein</fullName>
    </recommendedName>
</protein>
<feature type="domain" description="C2H2-type" evidence="2">
    <location>
        <begin position="415"/>
        <end position="435"/>
    </location>
</feature>
<dbReference type="SMART" id="SM00355">
    <property type="entry name" value="ZnF_C2H2"/>
    <property type="match status" value="2"/>
</dbReference>
<dbReference type="InterPro" id="IPR013087">
    <property type="entry name" value="Znf_C2H2_type"/>
</dbReference>
<dbReference type="PANTHER" id="PTHR35391">
    <property type="entry name" value="C2H2-TYPE DOMAIN-CONTAINING PROTEIN-RELATED"/>
    <property type="match status" value="1"/>
</dbReference>
<dbReference type="InterPro" id="IPR058925">
    <property type="entry name" value="zf-C2H2_AcuF"/>
</dbReference>
<dbReference type="Proteomes" id="UP000177625">
    <property type="component" value="Unassembled WGS sequence"/>
</dbReference>
<accession>A0A1E1M5M3</accession>
<dbReference type="PANTHER" id="PTHR35391:SF7">
    <property type="entry name" value="C2H2-TYPE DOMAIN-CONTAINING PROTEIN"/>
    <property type="match status" value="1"/>
</dbReference>
<dbReference type="PROSITE" id="PS00028">
    <property type="entry name" value="ZINC_FINGER_C2H2_1"/>
    <property type="match status" value="1"/>
</dbReference>
<evidence type="ECO:0000313" key="3">
    <source>
        <dbReference type="EMBL" id="CZT44404.1"/>
    </source>
</evidence>